<reference evidence="2 4" key="2">
    <citation type="submission" date="2018-10" db="EMBL/GenBank/DDBJ databases">
        <title>Cultivation of a novel Methanohalophilus strain from Kebrit Deep of the Red Sea and a genomic comparison of members of the genus Methanohalophilus.</title>
        <authorList>
            <person name="Guan Y."/>
            <person name="Ngugi D.K."/>
            <person name="Stingl U."/>
        </authorList>
    </citation>
    <scope>NUCLEOTIDE SEQUENCE [LARGE SCALE GENOMIC DNA]</scope>
    <source>
        <strain evidence="2 4">DSM 10369</strain>
    </source>
</reference>
<evidence type="ECO:0000313" key="1">
    <source>
        <dbReference type="EMBL" id="PQV43062.1"/>
    </source>
</evidence>
<protein>
    <submittedName>
        <fullName evidence="1">Uncharacterized protein</fullName>
    </submittedName>
</protein>
<comment type="caution">
    <text evidence="1">The sequence shown here is derived from an EMBL/GenBank/DDBJ whole genome shotgun (WGS) entry which is preliminary data.</text>
</comment>
<accession>A0A314ZPP0</accession>
<name>A0A314ZPP0_9EURY</name>
<reference evidence="1 3" key="1">
    <citation type="submission" date="2018-02" db="EMBL/GenBank/DDBJ databases">
        <title>Subsurface microbial communities from deep shales in Ohio and West Virginia, USA.</title>
        <authorList>
            <person name="Wrighton K."/>
        </authorList>
    </citation>
    <scope>NUCLEOTIDE SEQUENCE [LARGE SCALE GENOMIC DNA]</scope>
    <source>
        <strain evidence="1 3">DSM 10369</strain>
    </source>
</reference>
<dbReference type="EMBL" id="RJJF01000015">
    <property type="protein sequence ID" value="RNI09366.1"/>
    <property type="molecule type" value="Genomic_DNA"/>
</dbReference>
<evidence type="ECO:0000313" key="3">
    <source>
        <dbReference type="Proteomes" id="UP000251060"/>
    </source>
</evidence>
<dbReference type="AlphaFoldDB" id="A0A314ZPP0"/>
<organism evidence="1 3">
    <name type="scientific">Methanohalophilus euhalobius</name>
    <dbReference type="NCBI Taxonomy" id="51203"/>
    <lineage>
        <taxon>Archaea</taxon>
        <taxon>Methanobacteriati</taxon>
        <taxon>Methanobacteriota</taxon>
        <taxon>Stenosarchaea group</taxon>
        <taxon>Methanomicrobia</taxon>
        <taxon>Methanosarcinales</taxon>
        <taxon>Methanosarcinaceae</taxon>
        <taxon>Methanohalophilus</taxon>
    </lineage>
</organism>
<dbReference type="Proteomes" id="UP000251060">
    <property type="component" value="Unassembled WGS sequence"/>
</dbReference>
<dbReference type="Proteomes" id="UP000273978">
    <property type="component" value="Unassembled WGS sequence"/>
</dbReference>
<evidence type="ECO:0000313" key="4">
    <source>
        <dbReference type="Proteomes" id="UP000273978"/>
    </source>
</evidence>
<evidence type="ECO:0000313" key="2">
    <source>
        <dbReference type="EMBL" id="RNI09366.1"/>
    </source>
</evidence>
<gene>
    <name evidence="1" type="ORF">B0H22_10371</name>
    <name evidence="2" type="ORF">EDD83_05290</name>
</gene>
<proteinExistence type="predicted"/>
<sequence>MFDKYFPHKEGLVQHINNWIQMFIAYHNYIRNHQKSSISKYIYAVSMGKMLLLNSAFVYSR</sequence>
<dbReference type="EMBL" id="PVBU01000003">
    <property type="protein sequence ID" value="PQV43062.1"/>
    <property type="molecule type" value="Genomic_DNA"/>
</dbReference>